<name>A0ABZ2WN51_9HYPO</name>
<feature type="compositionally biased region" description="Basic and acidic residues" evidence="5">
    <location>
        <begin position="118"/>
        <end position="128"/>
    </location>
</feature>
<feature type="compositionally biased region" description="Low complexity" evidence="5">
    <location>
        <begin position="61"/>
        <end position="73"/>
    </location>
</feature>
<feature type="region of interest" description="Disordered" evidence="5">
    <location>
        <begin position="162"/>
        <end position="230"/>
    </location>
</feature>
<reference evidence="7 8" key="1">
    <citation type="submission" date="2024-04" db="EMBL/GenBank/DDBJ databases">
        <title>Complete genome sequence of Fusarium acuminatum.</title>
        <authorList>
            <person name="Lan B."/>
        </authorList>
    </citation>
    <scope>NUCLEOTIDE SEQUENCE [LARGE SCALE GENOMIC DNA]</scope>
    <source>
        <strain evidence="7">1A</strain>
    </source>
</reference>
<evidence type="ECO:0000313" key="8">
    <source>
        <dbReference type="Proteomes" id="UP001489902"/>
    </source>
</evidence>
<feature type="compositionally biased region" description="Basic residues" evidence="5">
    <location>
        <begin position="18"/>
        <end position="30"/>
    </location>
</feature>
<sequence length="768" mass="82882">MDGPGYTSASSASAHTATSHRRKLIKKHPTHASARSSSGFDGGAFDAQSLESKRSSQSLKRAPSAPPARSNPATVADWQDSDRSRSQLSANNTLRPVPSPISPQGDFTPANHWAPVPRHSDRLSDSHLRPLSKNNAVQDDLIGAPFDGAAILNRIQSIKIPSPKAPARHFPPQIVKSPTDSRLASPALRTSTSFSAMDSSLNEKGLGPRVTADGPSGNPKRYSDDGRDFKPSVLRKKSGFSGFMNSLVGSPKKPVISAPENPYATSPAGGASPGMYPSSYMGMSPNNISPTNARFPTVNNEGSFENPRAPPPVPRGQVGKDLMPSRPAPKPPVSMGNRHMPQGAYTTKDSGIGMSQSGDESYGMSKDAGPMLPEEHRSRSNSRVAVPTYAPTAPQPNPQLAQAQAAAYQQQLMQQQQEQAMAQAQAAMSGGIGRAPSKRTQQHPNPNMQPAAGYGRAPEANGMHNAPRQQAPGAAVPGARPRHRARQSAAIDIVASLKRICSEGDPRDIYRGFNKIGQGASGGVFTGHERGTNRLVAIKQMNLEQQPKKDLIINEILVMKDSSHPNIVNFIDSYLCGGELWVVMEFMEGGSLTDVVTFNIMSEGQIASVCRETLLGLQHLHSKGVIHRDIKSDNILLSMEGKIKLTDFGFCATINEAQNKRTTMVGTPYWMAPEVVTRKEYGRKVDIWSLGIMAIEMIEGEPPYLTESPLRALWLIATNGTPHIKNEQDLSPVFKDFLYFALKVDPEKRASAHDLLRLADTMMTPGST</sequence>
<dbReference type="InterPro" id="IPR017441">
    <property type="entry name" value="Protein_kinase_ATP_BS"/>
</dbReference>
<keyword evidence="3 4" id="KW-0067">ATP-binding</keyword>
<dbReference type="SUPFAM" id="SSF56112">
    <property type="entry name" value="Protein kinase-like (PK-like)"/>
    <property type="match status" value="1"/>
</dbReference>
<dbReference type="PROSITE" id="PS50011">
    <property type="entry name" value="PROTEIN_KINASE_DOM"/>
    <property type="match status" value="1"/>
</dbReference>
<evidence type="ECO:0000256" key="2">
    <source>
        <dbReference type="ARBA" id="ARBA00022741"/>
    </source>
</evidence>
<evidence type="ECO:0000256" key="1">
    <source>
        <dbReference type="ARBA" id="ARBA00008874"/>
    </source>
</evidence>
<keyword evidence="8" id="KW-1185">Reference proteome</keyword>
<evidence type="ECO:0000259" key="6">
    <source>
        <dbReference type="PROSITE" id="PS50011"/>
    </source>
</evidence>
<dbReference type="InterPro" id="IPR008271">
    <property type="entry name" value="Ser/Thr_kinase_AS"/>
</dbReference>
<evidence type="ECO:0000256" key="3">
    <source>
        <dbReference type="ARBA" id="ARBA00022840"/>
    </source>
</evidence>
<dbReference type="PROSITE" id="PS00108">
    <property type="entry name" value="PROTEIN_KINASE_ST"/>
    <property type="match status" value="1"/>
</dbReference>
<dbReference type="EMBL" id="CP151260">
    <property type="protein sequence ID" value="WZH41670.1"/>
    <property type="molecule type" value="Genomic_DNA"/>
</dbReference>
<keyword evidence="2 4" id="KW-0547">Nucleotide-binding</keyword>
<dbReference type="PANTHER" id="PTHR45832">
    <property type="entry name" value="SERINE/THREONINE-PROTEIN KINASE SAMKA-RELATED-RELATED"/>
    <property type="match status" value="1"/>
</dbReference>
<feature type="region of interest" description="Disordered" evidence="5">
    <location>
        <begin position="419"/>
        <end position="449"/>
    </location>
</feature>
<dbReference type="CDD" id="cd06614">
    <property type="entry name" value="STKc_PAK"/>
    <property type="match status" value="1"/>
</dbReference>
<feature type="compositionally biased region" description="Polar residues" evidence="5">
    <location>
        <begin position="344"/>
        <end position="359"/>
    </location>
</feature>
<evidence type="ECO:0000313" key="7">
    <source>
        <dbReference type="EMBL" id="WZH41670.1"/>
    </source>
</evidence>
<evidence type="ECO:0000256" key="4">
    <source>
        <dbReference type="PROSITE-ProRule" id="PRU10141"/>
    </source>
</evidence>
<feature type="region of interest" description="Disordered" evidence="5">
    <location>
        <begin position="296"/>
        <end position="403"/>
    </location>
</feature>
<organism evidence="7 8">
    <name type="scientific">Fusarium acuminatum</name>
    <dbReference type="NCBI Taxonomy" id="5515"/>
    <lineage>
        <taxon>Eukaryota</taxon>
        <taxon>Fungi</taxon>
        <taxon>Dikarya</taxon>
        <taxon>Ascomycota</taxon>
        <taxon>Pezizomycotina</taxon>
        <taxon>Sordariomycetes</taxon>
        <taxon>Hypocreomycetidae</taxon>
        <taxon>Hypocreales</taxon>
        <taxon>Nectriaceae</taxon>
        <taxon>Fusarium</taxon>
        <taxon>Fusarium tricinctum species complex</taxon>
    </lineage>
</organism>
<dbReference type="Proteomes" id="UP001489902">
    <property type="component" value="Chromosome 1"/>
</dbReference>
<feature type="binding site" evidence="4">
    <location>
        <position position="539"/>
    </location>
    <ligand>
        <name>ATP</name>
        <dbReference type="ChEBI" id="CHEBI:30616"/>
    </ligand>
</feature>
<dbReference type="InterPro" id="IPR011009">
    <property type="entry name" value="Kinase-like_dom_sf"/>
</dbReference>
<protein>
    <submittedName>
        <fullName evidence="7">Kinase-like domain-containing protein</fullName>
    </submittedName>
</protein>
<dbReference type="Gene3D" id="3.30.200.20">
    <property type="entry name" value="Phosphorylase Kinase, domain 1"/>
    <property type="match status" value="1"/>
</dbReference>
<dbReference type="Pfam" id="PF00069">
    <property type="entry name" value="Pkinase"/>
    <property type="match status" value="1"/>
</dbReference>
<dbReference type="InterPro" id="IPR051931">
    <property type="entry name" value="PAK3-like"/>
</dbReference>
<gene>
    <name evidence="7" type="ORF">QYS62_002625</name>
</gene>
<accession>A0ABZ2WN51</accession>
<feature type="region of interest" description="Disordered" evidence="5">
    <location>
        <begin position="1"/>
        <end position="140"/>
    </location>
</feature>
<dbReference type="PANTHER" id="PTHR45832:SF22">
    <property type="entry name" value="SERINE_THREONINE-PROTEIN KINASE SAMKA-RELATED"/>
    <property type="match status" value="1"/>
</dbReference>
<comment type="similarity">
    <text evidence="1">Belongs to the protein kinase superfamily. STE Ser/Thr protein kinase family. STE20 subfamily.</text>
</comment>
<proteinExistence type="inferred from homology"/>
<dbReference type="Gene3D" id="1.10.510.10">
    <property type="entry name" value="Transferase(Phosphotransferase) domain 1"/>
    <property type="match status" value="1"/>
</dbReference>
<feature type="compositionally biased region" description="Polar residues" evidence="5">
    <location>
        <begin position="176"/>
        <end position="202"/>
    </location>
</feature>
<dbReference type="InterPro" id="IPR000719">
    <property type="entry name" value="Prot_kinase_dom"/>
</dbReference>
<feature type="compositionally biased region" description="Low complexity" evidence="5">
    <location>
        <begin position="7"/>
        <end position="17"/>
    </location>
</feature>
<dbReference type="SMART" id="SM00220">
    <property type="entry name" value="S_TKc"/>
    <property type="match status" value="1"/>
</dbReference>
<dbReference type="PROSITE" id="PS00107">
    <property type="entry name" value="PROTEIN_KINASE_ATP"/>
    <property type="match status" value="1"/>
</dbReference>
<feature type="domain" description="Protein kinase" evidence="6">
    <location>
        <begin position="510"/>
        <end position="763"/>
    </location>
</feature>
<evidence type="ECO:0000256" key="5">
    <source>
        <dbReference type="SAM" id="MobiDB-lite"/>
    </source>
</evidence>
<feature type="compositionally biased region" description="Basic and acidic residues" evidence="5">
    <location>
        <begin position="221"/>
        <end position="230"/>
    </location>
</feature>